<gene>
    <name evidence="1" type="ORF">IAB44_02920</name>
</gene>
<dbReference type="Pfam" id="PF02620">
    <property type="entry name" value="YceD"/>
    <property type="match status" value="1"/>
</dbReference>
<dbReference type="InterPro" id="IPR003772">
    <property type="entry name" value="YceD"/>
</dbReference>
<accession>A0A9D1ER47</accession>
<comment type="caution">
    <text evidence="1">The sequence shown here is derived from an EMBL/GenBank/DDBJ whole genome shotgun (WGS) entry which is preliminary data.</text>
</comment>
<dbReference type="PANTHER" id="PTHR34374:SF1">
    <property type="entry name" value="LARGE RIBOSOMAL RNA SUBUNIT ACCUMULATION PROTEIN YCED HOMOLOG 1, CHLOROPLASTIC"/>
    <property type="match status" value="1"/>
</dbReference>
<sequence>MLIDLTDVLQVDGKIWETKASIDMDVFSSRLGSFPIISKSPVTLHIKHEGRRKLFLSGQTDLVIQIPCDRCLKEVSQEFHLAFERELDMNVSAEEAARALDEHNYVDGCSLDVDKLVYGEILMNWPAKVLCREDCKGICSKCGADLNLGACDCDTTDLDPRMAKIRDVFSKFKEV</sequence>
<reference evidence="1" key="2">
    <citation type="journal article" date="2021" name="PeerJ">
        <title>Extensive microbial diversity within the chicken gut microbiome revealed by metagenomics and culture.</title>
        <authorList>
            <person name="Gilroy R."/>
            <person name="Ravi A."/>
            <person name="Getino M."/>
            <person name="Pursley I."/>
            <person name="Horton D.L."/>
            <person name="Alikhan N.F."/>
            <person name="Baker D."/>
            <person name="Gharbi K."/>
            <person name="Hall N."/>
            <person name="Watson M."/>
            <person name="Adriaenssens E.M."/>
            <person name="Foster-Nyarko E."/>
            <person name="Jarju S."/>
            <person name="Secka A."/>
            <person name="Antonio M."/>
            <person name="Oren A."/>
            <person name="Chaudhuri R.R."/>
            <person name="La Ragione R."/>
            <person name="Hildebrand F."/>
            <person name="Pallen M.J."/>
        </authorList>
    </citation>
    <scope>NUCLEOTIDE SEQUENCE</scope>
    <source>
        <strain evidence="1">CHK190-19873</strain>
    </source>
</reference>
<dbReference type="Proteomes" id="UP000823935">
    <property type="component" value="Unassembled WGS sequence"/>
</dbReference>
<reference evidence="1" key="1">
    <citation type="submission" date="2020-10" db="EMBL/GenBank/DDBJ databases">
        <authorList>
            <person name="Gilroy R."/>
        </authorList>
    </citation>
    <scope>NUCLEOTIDE SEQUENCE</scope>
    <source>
        <strain evidence="1">CHK190-19873</strain>
    </source>
</reference>
<evidence type="ECO:0000313" key="2">
    <source>
        <dbReference type="Proteomes" id="UP000823935"/>
    </source>
</evidence>
<organism evidence="1 2">
    <name type="scientific">Candidatus Limivivens intestinipullorum</name>
    <dbReference type="NCBI Taxonomy" id="2840858"/>
    <lineage>
        <taxon>Bacteria</taxon>
        <taxon>Bacillati</taxon>
        <taxon>Bacillota</taxon>
        <taxon>Clostridia</taxon>
        <taxon>Lachnospirales</taxon>
        <taxon>Lachnospiraceae</taxon>
        <taxon>Lachnospiraceae incertae sedis</taxon>
        <taxon>Candidatus Limivivens</taxon>
    </lineage>
</organism>
<dbReference type="PANTHER" id="PTHR34374">
    <property type="entry name" value="LARGE RIBOSOMAL RNA SUBUNIT ACCUMULATION PROTEIN YCED HOMOLOG 1, CHLOROPLASTIC"/>
    <property type="match status" value="1"/>
</dbReference>
<proteinExistence type="predicted"/>
<protein>
    <submittedName>
        <fullName evidence="1">DUF177 domain-containing protein</fullName>
    </submittedName>
</protein>
<dbReference type="AlphaFoldDB" id="A0A9D1ER47"/>
<evidence type="ECO:0000313" key="1">
    <source>
        <dbReference type="EMBL" id="HIS30488.1"/>
    </source>
</evidence>
<dbReference type="EMBL" id="DVIQ01000019">
    <property type="protein sequence ID" value="HIS30488.1"/>
    <property type="molecule type" value="Genomic_DNA"/>
</dbReference>
<name>A0A9D1ER47_9FIRM</name>